<dbReference type="PANTHER" id="PTHR46825:SF7">
    <property type="entry name" value="D-ALANYL-D-ALANINE CARBOXYPEPTIDASE"/>
    <property type="match status" value="1"/>
</dbReference>
<feature type="region of interest" description="Disordered" evidence="1">
    <location>
        <begin position="374"/>
        <end position="396"/>
    </location>
</feature>
<feature type="compositionally biased region" description="Low complexity" evidence="1">
    <location>
        <begin position="1"/>
        <end position="14"/>
    </location>
</feature>
<feature type="compositionally biased region" description="Polar residues" evidence="1">
    <location>
        <begin position="382"/>
        <end position="396"/>
    </location>
</feature>
<dbReference type="SUPFAM" id="SSF56601">
    <property type="entry name" value="beta-lactamase/transpeptidase-like"/>
    <property type="match status" value="1"/>
</dbReference>
<feature type="region of interest" description="Disordered" evidence="1">
    <location>
        <begin position="1"/>
        <end position="21"/>
    </location>
</feature>
<accession>A0A931G3G0</accession>
<name>A0A931G3G0_9ACTN</name>
<evidence type="ECO:0000256" key="1">
    <source>
        <dbReference type="SAM" id="MobiDB-lite"/>
    </source>
</evidence>
<dbReference type="Pfam" id="PF00144">
    <property type="entry name" value="Beta-lactamase"/>
    <property type="match status" value="1"/>
</dbReference>
<dbReference type="AlphaFoldDB" id="A0A931G3G0"/>
<evidence type="ECO:0000313" key="3">
    <source>
        <dbReference type="EMBL" id="MBG0566986.1"/>
    </source>
</evidence>
<dbReference type="EMBL" id="JADQTO010000024">
    <property type="protein sequence ID" value="MBG0566986.1"/>
    <property type="molecule type" value="Genomic_DNA"/>
</dbReference>
<reference evidence="3" key="1">
    <citation type="submission" date="2020-11" db="EMBL/GenBank/DDBJ databases">
        <title>Isolation and identification of active actinomycetes.</title>
        <authorList>
            <person name="Sun X."/>
        </authorList>
    </citation>
    <scope>NUCLEOTIDE SEQUENCE</scope>
    <source>
        <strain evidence="3">NEAU-A11</strain>
    </source>
</reference>
<dbReference type="Gene3D" id="3.40.710.10">
    <property type="entry name" value="DD-peptidase/beta-lactamase superfamily"/>
    <property type="match status" value="1"/>
</dbReference>
<dbReference type="PANTHER" id="PTHR46825">
    <property type="entry name" value="D-ALANYL-D-ALANINE-CARBOXYPEPTIDASE/ENDOPEPTIDASE AMPH"/>
    <property type="match status" value="1"/>
</dbReference>
<feature type="domain" description="Beta-lactamase-related" evidence="2">
    <location>
        <begin position="40"/>
        <end position="358"/>
    </location>
</feature>
<evidence type="ECO:0000313" key="4">
    <source>
        <dbReference type="Proteomes" id="UP000598146"/>
    </source>
</evidence>
<proteinExistence type="predicted"/>
<dbReference type="InterPro" id="IPR001466">
    <property type="entry name" value="Beta-lactam-related"/>
</dbReference>
<organism evidence="3 4">
    <name type="scientific">Actinoplanes aureus</name>
    <dbReference type="NCBI Taxonomy" id="2792083"/>
    <lineage>
        <taxon>Bacteria</taxon>
        <taxon>Bacillati</taxon>
        <taxon>Actinomycetota</taxon>
        <taxon>Actinomycetes</taxon>
        <taxon>Micromonosporales</taxon>
        <taxon>Micromonosporaceae</taxon>
        <taxon>Actinoplanes</taxon>
    </lineage>
</organism>
<dbReference type="InterPro" id="IPR050491">
    <property type="entry name" value="AmpC-like"/>
</dbReference>
<comment type="caution">
    <text evidence="3">The sequence shown here is derived from an EMBL/GenBank/DDBJ whole genome shotgun (WGS) entry which is preliminary data.</text>
</comment>
<keyword evidence="4" id="KW-1185">Reference proteome</keyword>
<dbReference type="Proteomes" id="UP000598146">
    <property type="component" value="Unassembled WGS sequence"/>
</dbReference>
<dbReference type="InterPro" id="IPR012338">
    <property type="entry name" value="Beta-lactam/transpept-like"/>
</dbReference>
<gene>
    <name evidence="3" type="ORF">I4J89_36610</name>
</gene>
<protein>
    <submittedName>
        <fullName evidence="3">Beta-lactamase family protein</fullName>
    </submittedName>
</protein>
<sequence>MASTTAACASSPPSELQPNGGLQRHADVIHALGVVGVQARLVAGDGRHHVVTSGVADLRTGLPVPPDGRFRIASTGKTFSATVVLQLVREGRLHLSDAVERWLPGVVRGNGNDGRQITVRHLLQHTSGIDDDIPHYTTEAGFQRHRYDVYTPEQLVTRAMAHRPVGRPGMVWHYSNTGYILLDMIIERITGRHWYDEVDRRIVRPLGLTQTSWPGAAPAMPRPHARGYQPFGTGAPIDVTEQIIPDAGSAIISTTRDINTFLRALFDGRLLRPAQLAEMKRTIPVGPEVQAIMPGARYGLGIFQRPLPCGGTYWSHTGGWAGYITDNGVTADGRRSVVLSVNSVLGNTPDDSVRQQRAADNLVEGALCGPNRIGSDRLGSVRPNSELPSATTSVRS</sequence>
<evidence type="ECO:0000259" key="2">
    <source>
        <dbReference type="Pfam" id="PF00144"/>
    </source>
</evidence>